<sequence>MAQDTFHVPVLADEIVAFLVQKPGVYVDGTLGGGGHSLAILRALEKAGYLESSLLIGIDQDDAALRKAEETLREFRTNSVLVKGNFEEISGVIQRVCSERERPRKVSGILLDLGVSSFQIDSAERGFSYLRNGPLDMRMDSSGQRSAADIVNTCDERELAQIFYRYGEEPRSRAISRAIVGYRQKHGPISTTEELAGIIRAIAYGGDNVIKTLSRVFQALRIEVNRELDVLREALCDGIESLEDHGRMAVISYHSLEDRIVKTVFADSAREDWGPKGVGLREPLKRGAIRLVTRKPLIASSGETASNSRARSAKLRVIEKNPEGGSCAS</sequence>
<keyword evidence="4 6" id="KW-0808">Transferase</keyword>
<comment type="function">
    <text evidence="6">Specifically methylates the N4 position of cytidine in position 1402 (C1402) of 16S rRNA.</text>
</comment>
<protein>
    <recommendedName>
        <fullName evidence="6">Ribosomal RNA small subunit methyltransferase H</fullName>
        <ecNumber evidence="6">2.1.1.199</ecNumber>
    </recommendedName>
    <alternativeName>
        <fullName evidence="6">16S rRNA m(4)C1402 methyltransferase</fullName>
    </alternativeName>
    <alternativeName>
        <fullName evidence="6">rRNA (cytosine-N(4)-)-methyltransferase RsmH</fullName>
    </alternativeName>
</protein>
<dbReference type="GO" id="GO:0005737">
    <property type="term" value="C:cytoplasm"/>
    <property type="evidence" value="ECO:0007669"/>
    <property type="project" value="UniProtKB-SubCell"/>
</dbReference>
<keyword evidence="5 6" id="KW-0949">S-adenosyl-L-methionine</keyword>
<dbReference type="PANTHER" id="PTHR11265">
    <property type="entry name" value="S-ADENOSYL-METHYLTRANSFERASE MRAW"/>
    <property type="match status" value="1"/>
</dbReference>
<feature type="binding site" evidence="6">
    <location>
        <position position="86"/>
    </location>
    <ligand>
        <name>S-adenosyl-L-methionine</name>
        <dbReference type="ChEBI" id="CHEBI:59789"/>
    </ligand>
</feature>
<dbReference type="SUPFAM" id="SSF81799">
    <property type="entry name" value="Putative methyltransferase TM0872, insert domain"/>
    <property type="match status" value="1"/>
</dbReference>
<comment type="caution">
    <text evidence="8">The sequence shown here is derived from an EMBL/GenBank/DDBJ whole genome shotgun (WGS) entry which is preliminary data.</text>
</comment>
<accession>Q0YPU9</accession>
<evidence type="ECO:0000256" key="2">
    <source>
        <dbReference type="ARBA" id="ARBA00022552"/>
    </source>
</evidence>
<evidence type="ECO:0000256" key="3">
    <source>
        <dbReference type="ARBA" id="ARBA00022603"/>
    </source>
</evidence>
<evidence type="ECO:0000256" key="1">
    <source>
        <dbReference type="ARBA" id="ARBA00010396"/>
    </source>
</evidence>
<evidence type="ECO:0000313" key="8">
    <source>
        <dbReference type="EMBL" id="EAT58312.1"/>
    </source>
</evidence>
<dbReference type="InterPro" id="IPR029063">
    <property type="entry name" value="SAM-dependent_MTases_sf"/>
</dbReference>
<dbReference type="InterPro" id="IPR002903">
    <property type="entry name" value="RsmH"/>
</dbReference>
<dbReference type="Proteomes" id="UP000004162">
    <property type="component" value="Unassembled WGS sequence"/>
</dbReference>
<dbReference type="EC" id="2.1.1.199" evidence="6"/>
<comment type="catalytic activity">
    <reaction evidence="6">
        <text>cytidine(1402) in 16S rRNA + S-adenosyl-L-methionine = N(4)-methylcytidine(1402) in 16S rRNA + S-adenosyl-L-homocysteine + H(+)</text>
        <dbReference type="Rhea" id="RHEA:42928"/>
        <dbReference type="Rhea" id="RHEA-COMP:10286"/>
        <dbReference type="Rhea" id="RHEA-COMP:10287"/>
        <dbReference type="ChEBI" id="CHEBI:15378"/>
        <dbReference type="ChEBI" id="CHEBI:57856"/>
        <dbReference type="ChEBI" id="CHEBI:59789"/>
        <dbReference type="ChEBI" id="CHEBI:74506"/>
        <dbReference type="ChEBI" id="CHEBI:82748"/>
        <dbReference type="EC" id="2.1.1.199"/>
    </reaction>
</comment>
<reference evidence="8 9" key="2">
    <citation type="submission" date="2006-07" db="EMBL/GenBank/DDBJ databases">
        <title>Sequencing of the draft genome and assembly of Chlorobium ferroxidans DSM 13031.</title>
        <authorList>
            <consortium name="US DOE Joint Genome Institute (JGI-PGF)"/>
            <person name="Copeland A."/>
            <person name="Lucas S."/>
            <person name="Lapidus A."/>
            <person name="Barry K."/>
            <person name="Glavina del Rio T."/>
            <person name="Dalin E."/>
            <person name="Tice H."/>
            <person name="Bruce D."/>
            <person name="Pitluck S."/>
            <person name="Richardson P."/>
        </authorList>
    </citation>
    <scope>NUCLEOTIDE SEQUENCE [LARGE SCALE GENOMIC DNA]</scope>
    <source>
        <strain evidence="8 9">DSM 13031</strain>
    </source>
</reference>
<keyword evidence="6" id="KW-0963">Cytoplasm</keyword>
<reference evidence="8 9" key="1">
    <citation type="submission" date="2006-07" db="EMBL/GenBank/DDBJ databases">
        <title>Annotation of the draft genome assembly of Chlorobium ferroxidans DSM 13031.</title>
        <authorList>
            <consortium name="US DOE Joint Genome Institute (JGI-ORNL)"/>
            <person name="Larimer F."/>
            <person name="Land M."/>
            <person name="Hauser L."/>
        </authorList>
    </citation>
    <scope>NUCLEOTIDE SEQUENCE [LARGE SCALE GENOMIC DNA]</scope>
    <source>
        <strain evidence="8 9">DSM 13031</strain>
    </source>
</reference>
<dbReference type="HAMAP" id="MF_01007">
    <property type="entry name" value="16SrRNA_methyltr_H"/>
    <property type="match status" value="1"/>
</dbReference>
<dbReference type="RefSeq" id="WP_006367066.1">
    <property type="nucleotide sequence ID" value="NZ_AASE01000023.1"/>
</dbReference>
<dbReference type="OrthoDB" id="9806637at2"/>
<dbReference type="Pfam" id="PF01795">
    <property type="entry name" value="Methyltransf_5"/>
    <property type="match status" value="1"/>
</dbReference>
<dbReference type="GO" id="GO:0070475">
    <property type="term" value="P:rRNA base methylation"/>
    <property type="evidence" value="ECO:0007669"/>
    <property type="project" value="UniProtKB-UniRule"/>
</dbReference>
<dbReference type="Gene3D" id="3.40.50.150">
    <property type="entry name" value="Vaccinia Virus protein VP39"/>
    <property type="match status" value="1"/>
</dbReference>
<dbReference type="GO" id="GO:0071424">
    <property type="term" value="F:rRNA (cytosine-N4-)-methyltransferase activity"/>
    <property type="evidence" value="ECO:0007669"/>
    <property type="project" value="UniProtKB-UniRule"/>
</dbReference>
<dbReference type="SUPFAM" id="SSF53335">
    <property type="entry name" value="S-adenosyl-L-methionine-dependent methyltransferases"/>
    <property type="match status" value="1"/>
</dbReference>
<keyword evidence="9" id="KW-1185">Reference proteome</keyword>
<comment type="similarity">
    <text evidence="1 6">Belongs to the methyltransferase superfamily. RsmH family.</text>
</comment>
<keyword evidence="3 6" id="KW-0489">Methyltransferase</keyword>
<dbReference type="NCBIfam" id="TIGR00006">
    <property type="entry name" value="16S rRNA (cytosine(1402)-N(4))-methyltransferase RsmH"/>
    <property type="match status" value="1"/>
</dbReference>
<evidence type="ECO:0000256" key="6">
    <source>
        <dbReference type="HAMAP-Rule" id="MF_01007"/>
    </source>
</evidence>
<feature type="binding site" evidence="6">
    <location>
        <position position="59"/>
    </location>
    <ligand>
        <name>S-adenosyl-L-methionine</name>
        <dbReference type="ChEBI" id="CHEBI:59789"/>
    </ligand>
</feature>
<dbReference type="EMBL" id="AASE01000023">
    <property type="protein sequence ID" value="EAT58312.1"/>
    <property type="molecule type" value="Genomic_DNA"/>
</dbReference>
<dbReference type="PANTHER" id="PTHR11265:SF0">
    <property type="entry name" value="12S RRNA N4-METHYLCYTIDINE METHYLTRANSFERASE"/>
    <property type="match status" value="1"/>
</dbReference>
<dbReference type="PIRSF" id="PIRSF004486">
    <property type="entry name" value="MraW"/>
    <property type="match status" value="1"/>
</dbReference>
<dbReference type="Gene3D" id="1.10.150.170">
    <property type="entry name" value="Putative methyltransferase TM0872, insert domain"/>
    <property type="match status" value="1"/>
</dbReference>
<dbReference type="InterPro" id="IPR023397">
    <property type="entry name" value="SAM-dep_MeTrfase_MraW_recog"/>
</dbReference>
<evidence type="ECO:0000256" key="7">
    <source>
        <dbReference type="SAM" id="MobiDB-lite"/>
    </source>
</evidence>
<comment type="subcellular location">
    <subcellularLocation>
        <location evidence="6">Cytoplasm</location>
    </subcellularLocation>
</comment>
<dbReference type="AlphaFoldDB" id="Q0YPU9"/>
<gene>
    <name evidence="6" type="primary">rsmH</name>
    <name evidence="8" type="ORF">CferDRAFT_0428</name>
</gene>
<feature type="binding site" evidence="6">
    <location>
        <begin position="34"/>
        <end position="36"/>
    </location>
    <ligand>
        <name>S-adenosyl-L-methionine</name>
        <dbReference type="ChEBI" id="CHEBI:59789"/>
    </ligand>
</feature>
<evidence type="ECO:0000256" key="5">
    <source>
        <dbReference type="ARBA" id="ARBA00022691"/>
    </source>
</evidence>
<feature type="binding site" evidence="6">
    <location>
        <position position="112"/>
    </location>
    <ligand>
        <name>S-adenosyl-L-methionine</name>
        <dbReference type="ChEBI" id="CHEBI:59789"/>
    </ligand>
</feature>
<keyword evidence="2 6" id="KW-0698">rRNA processing</keyword>
<name>Q0YPU9_9CHLB</name>
<proteinExistence type="inferred from homology"/>
<evidence type="ECO:0000256" key="4">
    <source>
        <dbReference type="ARBA" id="ARBA00022679"/>
    </source>
</evidence>
<organism evidence="8 9">
    <name type="scientific">Chlorobium ferrooxidans DSM 13031</name>
    <dbReference type="NCBI Taxonomy" id="377431"/>
    <lineage>
        <taxon>Bacteria</taxon>
        <taxon>Pseudomonadati</taxon>
        <taxon>Chlorobiota</taxon>
        <taxon>Chlorobiia</taxon>
        <taxon>Chlorobiales</taxon>
        <taxon>Chlorobiaceae</taxon>
        <taxon>Chlorobium/Pelodictyon group</taxon>
        <taxon>Chlorobium</taxon>
    </lineage>
</organism>
<evidence type="ECO:0000313" key="9">
    <source>
        <dbReference type="Proteomes" id="UP000004162"/>
    </source>
</evidence>
<feature type="binding site" evidence="6">
    <location>
        <position position="119"/>
    </location>
    <ligand>
        <name>S-adenosyl-L-methionine</name>
        <dbReference type="ChEBI" id="CHEBI:59789"/>
    </ligand>
</feature>
<feature type="region of interest" description="Disordered" evidence="7">
    <location>
        <begin position="301"/>
        <end position="329"/>
    </location>
</feature>
<feature type="compositionally biased region" description="Polar residues" evidence="7">
    <location>
        <begin position="301"/>
        <end position="310"/>
    </location>
</feature>